<reference evidence="4" key="1">
    <citation type="submission" date="2021-11" db="EMBL/GenBank/DDBJ databases">
        <authorList>
            <consortium name="Genoscope - CEA"/>
            <person name="William W."/>
        </authorList>
    </citation>
    <scope>NUCLEOTIDE SEQUENCE</scope>
</reference>
<dbReference type="Proteomes" id="UP000789595">
    <property type="component" value="Unassembled WGS sequence"/>
</dbReference>
<feature type="domain" description="Myb-like" evidence="2">
    <location>
        <begin position="874"/>
        <end position="927"/>
    </location>
</feature>
<feature type="compositionally biased region" description="Acidic residues" evidence="1">
    <location>
        <begin position="1225"/>
        <end position="1234"/>
    </location>
</feature>
<accession>A0A8J2SZP8</accession>
<evidence type="ECO:0000259" key="2">
    <source>
        <dbReference type="PROSITE" id="PS50090"/>
    </source>
</evidence>
<evidence type="ECO:0000256" key="1">
    <source>
        <dbReference type="SAM" id="MobiDB-lite"/>
    </source>
</evidence>
<dbReference type="OrthoDB" id="2143914at2759"/>
<dbReference type="EMBL" id="CAKKNE010000006">
    <property type="protein sequence ID" value="CAH0379191.1"/>
    <property type="molecule type" value="Genomic_DNA"/>
</dbReference>
<feature type="region of interest" description="Disordered" evidence="1">
    <location>
        <begin position="1204"/>
        <end position="1236"/>
    </location>
</feature>
<feature type="region of interest" description="Disordered" evidence="1">
    <location>
        <begin position="1066"/>
        <end position="1097"/>
    </location>
</feature>
<dbReference type="AlphaFoldDB" id="A0A8J2SZP8"/>
<dbReference type="InterPro" id="IPR009057">
    <property type="entry name" value="Homeodomain-like_sf"/>
</dbReference>
<dbReference type="PANTHER" id="PTHR45614">
    <property type="entry name" value="MYB PROTEIN-RELATED"/>
    <property type="match status" value="1"/>
</dbReference>
<organism evidence="4 5">
    <name type="scientific">Pelagomonas calceolata</name>
    <dbReference type="NCBI Taxonomy" id="35677"/>
    <lineage>
        <taxon>Eukaryota</taxon>
        <taxon>Sar</taxon>
        <taxon>Stramenopiles</taxon>
        <taxon>Ochrophyta</taxon>
        <taxon>Pelagophyceae</taxon>
        <taxon>Pelagomonadales</taxon>
        <taxon>Pelagomonadaceae</taxon>
        <taxon>Pelagomonas</taxon>
    </lineage>
</organism>
<dbReference type="Gene3D" id="1.10.10.60">
    <property type="entry name" value="Homeodomain-like"/>
    <property type="match status" value="4"/>
</dbReference>
<dbReference type="Pfam" id="PF00249">
    <property type="entry name" value="Myb_DNA-binding"/>
    <property type="match status" value="1"/>
</dbReference>
<dbReference type="Gene3D" id="2.30.30.140">
    <property type="match status" value="1"/>
</dbReference>
<evidence type="ECO:0008006" key="6">
    <source>
        <dbReference type="Google" id="ProtNLM"/>
    </source>
</evidence>
<dbReference type="InterPro" id="IPR050560">
    <property type="entry name" value="MYB_TF"/>
</dbReference>
<feature type="domain" description="Myb-like" evidence="2">
    <location>
        <begin position="1084"/>
        <end position="1145"/>
    </location>
</feature>
<name>A0A8J2SZP8_9STRA</name>
<keyword evidence="5" id="KW-1185">Reference proteome</keyword>
<dbReference type="GO" id="GO:0005634">
    <property type="term" value="C:nucleus"/>
    <property type="evidence" value="ECO:0007669"/>
    <property type="project" value="TreeGrafter"/>
</dbReference>
<dbReference type="PROSITE" id="PS50090">
    <property type="entry name" value="MYB_LIKE"/>
    <property type="match status" value="4"/>
</dbReference>
<dbReference type="CDD" id="cd00167">
    <property type="entry name" value="SANT"/>
    <property type="match status" value="3"/>
</dbReference>
<evidence type="ECO:0000313" key="4">
    <source>
        <dbReference type="EMBL" id="CAH0379191.1"/>
    </source>
</evidence>
<gene>
    <name evidence="4" type="ORF">PECAL_6P07940</name>
</gene>
<evidence type="ECO:0000313" key="5">
    <source>
        <dbReference type="Proteomes" id="UP000789595"/>
    </source>
</evidence>
<dbReference type="PANTHER" id="PTHR45614:SF25">
    <property type="entry name" value="MYB PROTEIN"/>
    <property type="match status" value="1"/>
</dbReference>
<dbReference type="Pfam" id="PF26054">
    <property type="entry name" value="PHD_G2E3"/>
    <property type="match status" value="1"/>
</dbReference>
<feature type="region of interest" description="Disordered" evidence="1">
    <location>
        <begin position="219"/>
        <end position="260"/>
    </location>
</feature>
<feature type="domain" description="Myb-like" evidence="2">
    <location>
        <begin position="930"/>
        <end position="989"/>
    </location>
</feature>
<feature type="domain" description="Myb-like" evidence="2">
    <location>
        <begin position="1157"/>
        <end position="1210"/>
    </location>
</feature>
<dbReference type="Gene3D" id="3.30.40.10">
    <property type="entry name" value="Zinc/RING finger domain, C3HC4 (zinc finger)"/>
    <property type="match status" value="1"/>
</dbReference>
<dbReference type="InterPro" id="IPR013083">
    <property type="entry name" value="Znf_RING/FYVE/PHD"/>
</dbReference>
<dbReference type="SMART" id="SM00333">
    <property type="entry name" value="TUDOR"/>
    <property type="match status" value="1"/>
</dbReference>
<dbReference type="SMART" id="SM00717">
    <property type="entry name" value="SANT"/>
    <property type="match status" value="5"/>
</dbReference>
<dbReference type="CDD" id="cd04508">
    <property type="entry name" value="Tudor_SF"/>
    <property type="match status" value="1"/>
</dbReference>
<dbReference type="InterPro" id="IPR059102">
    <property type="entry name" value="PHD_PHF7/G2E3-like"/>
</dbReference>
<dbReference type="PROSITE" id="PS51294">
    <property type="entry name" value="HTH_MYB"/>
    <property type="match status" value="1"/>
</dbReference>
<sequence length="1255" mass="135942">MSRLLKEIAPHNAPGPRALTTTPCLVCGDDGEGMDCCPAALCTPCLQRAAKAQGSLFRCPLCRDDGAFVIAAKRRGVVANAKATPRYASGDDLTIRRRCNAPRCKAPGGRFVDAAENPLTRHGNTEKWALATCAHCGQTSRHRGCVKRFEGFRCDDCDVQVLERTPDDFRKGDRVEARFSGGPRWYGAEVVAVVEEGIRVKYDDDGSLETIRVAARIRHRAAEEERPPSRPAARSRRGEEEGGGSVPPGQSRNPTGGFRCEVRQVGGTRWRRFESCRDAGRAFNIHGNYFSRLVNDDAACPAWVREQFEARRLGDDADEESSADDDEAALRALRERVERDGGDEMTAARLDALLAGWKGSRERKVTHGRPNGFAYSFVAPDGTEITSIGRAAAAVLEAVPAADVEAAAAEAPAPAPVAREEDNDDAPAADEPPVFDHGAALRALRERVERDGGDAMTAARLDALLVGWTGSRQRRRRTGYTYSFVSAGRAWSYSYTAPGGAKFRSIASAAAAVLGVAAPTDEGAADEAPAPTAAAPPLKVSLVSEVAAREELRDHLRGLPGVEASQLDNLLAGWQATRRRRADGTTYSFISPGGEEFTSVSRAAWAACRLAPVERRLRAEAERLRVENDALRNDPAAAARREAKLRAEVGRLRVENERLARAAQQPPVVVNHSRRDAGLGAWMAETFDHAVGTEPVVVNQVRPARRVTAGAPVVPPAPAVPAWPAPIEAPIPPLGPRAASLAADNAFRAASALALRNLRDSLHAVEALATSDFQGPMKRPVARLALKAHQLATHVAASETQLAERITWAPPSFWTPDEDWRLERLYSDECAAVDAAGLQGRSVRADFWARAAAALGTSRTAGAVESRWKALRAGTGARTRPWTSNEDERLRTMVGDLGARSDWPAIAVQLGNGRTAGGVEARWQILRADEPMRTKPRWTADEDERLSELVRAAPERASGSARPGMWDRIALSFPDRTASAVEHHWKDRNKKAQRHAMAAPAPPSKTLEKSQKIRCLQDNPKQKGTACRDRYEKYKSATTVKEFYEKEGTPADLDHDIGKGFIEVIQPTPAPSIAGDPDRKKRPREGPAAPRWSSDEEARLRQVVEDERRAIAGGAPKAGVWDRVAIALGTGRTGGAVSQHWSAMNRGTATGAPGAARWTPDEEQKLRRLVEAERAANRGKCRGSFWDGAAAALGTKRTAAAVQHHWQDMNSASRPSKKARTDEPPPPEEVDDPILDPFGLRAGLAALFSPWGWGS</sequence>
<comment type="caution">
    <text evidence="4">The sequence shown here is derived from an EMBL/GenBank/DDBJ whole genome shotgun (WGS) entry which is preliminary data.</text>
</comment>
<proteinExistence type="predicted"/>
<dbReference type="SUPFAM" id="SSF57903">
    <property type="entry name" value="FYVE/PHD zinc finger"/>
    <property type="match status" value="1"/>
</dbReference>
<dbReference type="InterPro" id="IPR017930">
    <property type="entry name" value="Myb_dom"/>
</dbReference>
<evidence type="ECO:0000259" key="3">
    <source>
        <dbReference type="PROSITE" id="PS51294"/>
    </source>
</evidence>
<dbReference type="InterPro" id="IPR001005">
    <property type="entry name" value="SANT/Myb"/>
</dbReference>
<feature type="domain" description="HTH myb-type" evidence="3">
    <location>
        <begin position="930"/>
        <end position="993"/>
    </location>
</feature>
<dbReference type="InterPro" id="IPR011011">
    <property type="entry name" value="Znf_FYVE_PHD"/>
</dbReference>
<dbReference type="GO" id="GO:0000981">
    <property type="term" value="F:DNA-binding transcription factor activity, RNA polymerase II-specific"/>
    <property type="evidence" value="ECO:0007669"/>
    <property type="project" value="TreeGrafter"/>
</dbReference>
<feature type="region of interest" description="Disordered" evidence="1">
    <location>
        <begin position="410"/>
        <end position="436"/>
    </location>
</feature>
<protein>
    <recommendedName>
        <fullName evidence="6">Myb-like domain-containing protein</fullName>
    </recommendedName>
</protein>
<dbReference type="InterPro" id="IPR002999">
    <property type="entry name" value="Tudor"/>
</dbReference>
<dbReference type="GO" id="GO:0000978">
    <property type="term" value="F:RNA polymerase II cis-regulatory region sequence-specific DNA binding"/>
    <property type="evidence" value="ECO:0007669"/>
    <property type="project" value="TreeGrafter"/>
</dbReference>
<dbReference type="SUPFAM" id="SSF46689">
    <property type="entry name" value="Homeodomain-like"/>
    <property type="match status" value="1"/>
</dbReference>